<evidence type="ECO:0000256" key="8">
    <source>
        <dbReference type="ARBA" id="ARBA00023284"/>
    </source>
</evidence>
<evidence type="ECO:0000256" key="13">
    <source>
        <dbReference type="RuleBase" id="RU003692"/>
    </source>
</evidence>
<keyword evidence="7" id="KW-1015">Disulfide bond</keyword>
<dbReference type="PRINTS" id="PR00411">
    <property type="entry name" value="PNDRDTASEI"/>
</dbReference>
<dbReference type="InterPro" id="IPR004099">
    <property type="entry name" value="Pyr_nucl-diS_OxRdtase_dimer"/>
</dbReference>
<dbReference type="GO" id="GO:0050660">
    <property type="term" value="F:flavin adenine dinucleotide binding"/>
    <property type="evidence" value="ECO:0007669"/>
    <property type="project" value="InterPro"/>
</dbReference>
<dbReference type="Gene3D" id="3.30.390.30">
    <property type="match status" value="1"/>
</dbReference>
<evidence type="ECO:0000256" key="9">
    <source>
        <dbReference type="ARBA" id="ARBA00049187"/>
    </source>
</evidence>
<dbReference type="InterPro" id="IPR001100">
    <property type="entry name" value="Pyr_nuc-diS_OxRdtase"/>
</dbReference>
<dbReference type="GO" id="GO:0005737">
    <property type="term" value="C:cytoplasm"/>
    <property type="evidence" value="ECO:0007669"/>
    <property type="project" value="UniProtKB-ARBA"/>
</dbReference>
<dbReference type="GO" id="GO:0006103">
    <property type="term" value="P:2-oxoglutarate metabolic process"/>
    <property type="evidence" value="ECO:0007669"/>
    <property type="project" value="TreeGrafter"/>
</dbReference>
<evidence type="ECO:0000259" key="14">
    <source>
        <dbReference type="Pfam" id="PF02852"/>
    </source>
</evidence>
<dbReference type="SUPFAM" id="SSF55424">
    <property type="entry name" value="FAD/NAD-linked reductases, dimerisation (C-terminal) domain"/>
    <property type="match status" value="1"/>
</dbReference>
<dbReference type="FunFam" id="3.30.390.30:FF:000001">
    <property type="entry name" value="Dihydrolipoyl dehydrogenase"/>
    <property type="match status" value="1"/>
</dbReference>
<dbReference type="InterPro" id="IPR036188">
    <property type="entry name" value="FAD/NAD-bd_sf"/>
</dbReference>
<feature type="binding site" evidence="11">
    <location>
        <position position="249"/>
    </location>
    <ligand>
        <name>NAD(+)</name>
        <dbReference type="ChEBI" id="CHEBI:57540"/>
    </ligand>
</feature>
<evidence type="ECO:0000256" key="5">
    <source>
        <dbReference type="ARBA" id="ARBA00023002"/>
    </source>
</evidence>
<evidence type="ECO:0000256" key="12">
    <source>
        <dbReference type="PIRSR" id="PIRSR000350-4"/>
    </source>
</evidence>
<evidence type="ECO:0000256" key="2">
    <source>
        <dbReference type="ARBA" id="ARBA00012608"/>
    </source>
</evidence>
<dbReference type="InterPro" id="IPR050151">
    <property type="entry name" value="Class-I_Pyr_Nuc-Dis_Oxidored"/>
</dbReference>
<dbReference type="EC" id="1.8.1.4" evidence="2 13"/>
<sequence>MAHILVIGAGPGGYVAAIRLAQLGQKVTICDHREIGGVCLNRGCIPTKALLYATSIISSSNQAQAFGIKFSEPVIDWVRLNNWKNSVVEKIRQGIEYLFRVNNIEFIPAFARFLNPQEVELKKRDGEIIKLTPDKIIIATGSKPVALSNASGSKAITSDEALQLTDIPKELLIVGAGAVGLEFATIYSRLGSKVTVVEMMDQILPGADQEVAHYLARILEKQGIEIRLKTKLLLESVYRQTQTVLIAIGRKPNTSDLGLENTGIAQDKNGFIMVSKFYSTRVPNIYAIGDVIGPPLLAHKAMAQGIVVAELIAGTPNVMKVVPVCVYTDPELAFVGMTEEEARNIGKEVLIGRSNLLAIGRAHTMNRKDGMAKVIVDKHSDRILGVHILAPEASNLIAEATLALSQDMTVKEFVRTVHPHPTLSELLLEAAENVHKKSIHTLNR</sequence>
<feature type="domain" description="Pyridine nucleotide-disulphide oxidoreductase dimerisation" evidence="14">
    <location>
        <begin position="322"/>
        <end position="430"/>
    </location>
</feature>
<protein>
    <recommendedName>
        <fullName evidence="2 13">Dihydrolipoyl dehydrogenase</fullName>
        <ecNumber evidence="2 13">1.8.1.4</ecNumber>
    </recommendedName>
</protein>
<comment type="miscellaneous">
    <text evidence="13">The active site is a redox-active disulfide bond.</text>
</comment>
<dbReference type="InterPro" id="IPR012999">
    <property type="entry name" value="Pyr_OxRdtase_I_AS"/>
</dbReference>
<feature type="domain" description="FAD/NAD(P)-binding" evidence="15">
    <location>
        <begin position="3"/>
        <end position="305"/>
    </location>
</feature>
<evidence type="ECO:0000256" key="7">
    <source>
        <dbReference type="ARBA" id="ARBA00023157"/>
    </source>
</evidence>
<dbReference type="EMBL" id="DTLI01000193">
    <property type="protein sequence ID" value="HHS52799.1"/>
    <property type="molecule type" value="Genomic_DNA"/>
</dbReference>
<evidence type="ECO:0000256" key="11">
    <source>
        <dbReference type="PIRSR" id="PIRSR000350-3"/>
    </source>
</evidence>
<keyword evidence="5 13" id="KW-0560">Oxidoreductase</keyword>
<dbReference type="PANTHER" id="PTHR22912">
    <property type="entry name" value="DISULFIDE OXIDOREDUCTASE"/>
    <property type="match status" value="1"/>
</dbReference>
<feature type="active site" description="Proton acceptor" evidence="10">
    <location>
        <position position="420"/>
    </location>
</feature>
<reference evidence="16" key="1">
    <citation type="journal article" date="2020" name="mSystems">
        <title>Genome- and Community-Level Interaction Insights into Carbon Utilization and Element Cycling Functions of Hydrothermarchaeota in Hydrothermal Sediment.</title>
        <authorList>
            <person name="Zhou Z."/>
            <person name="Liu Y."/>
            <person name="Xu W."/>
            <person name="Pan J."/>
            <person name="Luo Z.H."/>
            <person name="Li M."/>
        </authorList>
    </citation>
    <scope>NUCLEOTIDE SEQUENCE [LARGE SCALE GENOMIC DNA]</scope>
    <source>
        <strain evidence="16">SpSt-876</strain>
    </source>
</reference>
<dbReference type="InterPro" id="IPR023753">
    <property type="entry name" value="FAD/NAD-binding_dom"/>
</dbReference>
<accession>A0A7C6EDR2</accession>
<feature type="binding site" evidence="11">
    <location>
        <begin position="175"/>
        <end position="182"/>
    </location>
    <ligand>
        <name>NAD(+)</name>
        <dbReference type="ChEBI" id="CHEBI:57540"/>
    </ligand>
</feature>
<evidence type="ECO:0000259" key="15">
    <source>
        <dbReference type="Pfam" id="PF07992"/>
    </source>
</evidence>
<dbReference type="PIRSF" id="PIRSF000350">
    <property type="entry name" value="Mercury_reductase_MerA"/>
    <property type="match status" value="1"/>
</dbReference>
<dbReference type="InterPro" id="IPR006258">
    <property type="entry name" value="Lipoamide_DH"/>
</dbReference>
<dbReference type="PANTHER" id="PTHR22912:SF151">
    <property type="entry name" value="DIHYDROLIPOYL DEHYDROGENASE, MITOCHONDRIAL"/>
    <property type="match status" value="1"/>
</dbReference>
<dbReference type="InterPro" id="IPR016156">
    <property type="entry name" value="FAD/NAD-linked_Rdtase_dimer_sf"/>
</dbReference>
<evidence type="ECO:0000256" key="10">
    <source>
        <dbReference type="PIRSR" id="PIRSR000350-2"/>
    </source>
</evidence>
<keyword evidence="6 11" id="KW-0520">NAD</keyword>
<dbReference type="Pfam" id="PF02852">
    <property type="entry name" value="Pyr_redox_dim"/>
    <property type="match status" value="1"/>
</dbReference>
<dbReference type="NCBIfam" id="TIGR01350">
    <property type="entry name" value="lipoamide_DH"/>
    <property type="match status" value="1"/>
</dbReference>
<feature type="binding site" evidence="11">
    <location>
        <position position="198"/>
    </location>
    <ligand>
        <name>NAD(+)</name>
        <dbReference type="ChEBI" id="CHEBI:57540"/>
    </ligand>
</feature>
<name>A0A7C6EDR2_UNCW3</name>
<evidence type="ECO:0000256" key="4">
    <source>
        <dbReference type="ARBA" id="ARBA00022827"/>
    </source>
</evidence>
<evidence type="ECO:0000256" key="6">
    <source>
        <dbReference type="ARBA" id="ARBA00023027"/>
    </source>
</evidence>
<organism evidence="16">
    <name type="scientific">candidate division WOR-3 bacterium</name>
    <dbReference type="NCBI Taxonomy" id="2052148"/>
    <lineage>
        <taxon>Bacteria</taxon>
        <taxon>Bacteria division WOR-3</taxon>
    </lineage>
</organism>
<feature type="binding site" evidence="11">
    <location>
        <begin position="140"/>
        <end position="142"/>
    </location>
    <ligand>
        <name>FAD</name>
        <dbReference type="ChEBI" id="CHEBI:57692"/>
    </ligand>
</feature>
<dbReference type="AlphaFoldDB" id="A0A7C6EDR2"/>
<keyword evidence="3 13" id="KW-0285">Flavoprotein</keyword>
<dbReference type="SUPFAM" id="SSF51905">
    <property type="entry name" value="FAD/NAD(P)-binding domain"/>
    <property type="match status" value="1"/>
</dbReference>
<comment type="caution">
    <text evidence="16">The sequence shown here is derived from an EMBL/GenBank/DDBJ whole genome shotgun (WGS) entry which is preliminary data.</text>
</comment>
<evidence type="ECO:0000313" key="16">
    <source>
        <dbReference type="EMBL" id="HHS52799.1"/>
    </source>
</evidence>
<dbReference type="GO" id="GO:0004148">
    <property type="term" value="F:dihydrolipoyl dehydrogenase (NADH) activity"/>
    <property type="evidence" value="ECO:0007669"/>
    <property type="project" value="UniProtKB-EC"/>
</dbReference>
<proteinExistence type="inferred from homology"/>
<evidence type="ECO:0000256" key="3">
    <source>
        <dbReference type="ARBA" id="ARBA00022630"/>
    </source>
</evidence>
<comment type="catalytic activity">
    <reaction evidence="9 13">
        <text>N(6)-[(R)-dihydrolipoyl]-L-lysyl-[protein] + NAD(+) = N(6)-[(R)-lipoyl]-L-lysyl-[protein] + NADH + H(+)</text>
        <dbReference type="Rhea" id="RHEA:15045"/>
        <dbReference type="Rhea" id="RHEA-COMP:10474"/>
        <dbReference type="Rhea" id="RHEA-COMP:10475"/>
        <dbReference type="ChEBI" id="CHEBI:15378"/>
        <dbReference type="ChEBI" id="CHEBI:57540"/>
        <dbReference type="ChEBI" id="CHEBI:57945"/>
        <dbReference type="ChEBI" id="CHEBI:83099"/>
        <dbReference type="ChEBI" id="CHEBI:83100"/>
        <dbReference type="EC" id="1.8.1.4"/>
    </reaction>
</comment>
<dbReference type="PROSITE" id="PS00076">
    <property type="entry name" value="PYRIDINE_REDOX_1"/>
    <property type="match status" value="1"/>
</dbReference>
<feature type="disulfide bond" description="Redox-active" evidence="12">
    <location>
        <begin position="39"/>
        <end position="44"/>
    </location>
</feature>
<dbReference type="PRINTS" id="PR00368">
    <property type="entry name" value="FADPNR"/>
</dbReference>
<keyword evidence="4 11" id="KW-0274">FAD</keyword>
<feature type="binding site" evidence="11">
    <location>
        <position position="48"/>
    </location>
    <ligand>
        <name>FAD</name>
        <dbReference type="ChEBI" id="CHEBI:57692"/>
    </ligand>
</feature>
<feature type="binding site" evidence="11">
    <location>
        <position position="290"/>
    </location>
    <ligand>
        <name>FAD</name>
        <dbReference type="ChEBI" id="CHEBI:57692"/>
    </ligand>
</feature>
<keyword evidence="8 13" id="KW-0676">Redox-active center</keyword>
<comment type="cofactor">
    <cofactor evidence="11 13">
        <name>FAD</name>
        <dbReference type="ChEBI" id="CHEBI:57692"/>
    </cofactor>
    <text evidence="11 13">Binds 1 FAD per subunit.</text>
</comment>
<evidence type="ECO:0000256" key="1">
    <source>
        <dbReference type="ARBA" id="ARBA00007532"/>
    </source>
</evidence>
<gene>
    <name evidence="16" type="primary">lpdA</name>
    <name evidence="16" type="ORF">ENW73_08095</name>
</gene>
<dbReference type="Gene3D" id="3.50.50.60">
    <property type="entry name" value="FAD/NAD(P)-binding domain"/>
    <property type="match status" value="2"/>
</dbReference>
<keyword evidence="11" id="KW-0547">Nucleotide-binding</keyword>
<dbReference type="Pfam" id="PF07992">
    <property type="entry name" value="Pyr_redox_2"/>
    <property type="match status" value="1"/>
</dbReference>
<comment type="similarity">
    <text evidence="1 13">Belongs to the class-I pyridine nucleotide-disulfide oxidoreductase family.</text>
</comment>